<dbReference type="SUPFAM" id="SSF53850">
    <property type="entry name" value="Periplasmic binding protein-like II"/>
    <property type="match status" value="1"/>
</dbReference>
<proteinExistence type="inferred from homology"/>
<protein>
    <submittedName>
        <fullName evidence="7">AmpR</fullName>
    </submittedName>
</protein>
<evidence type="ECO:0000256" key="5">
    <source>
        <dbReference type="ARBA" id="ARBA00023163"/>
    </source>
</evidence>
<dbReference type="SUPFAM" id="SSF46785">
    <property type="entry name" value="Winged helix' DNA-binding domain"/>
    <property type="match status" value="1"/>
</dbReference>
<dbReference type="CDD" id="cd08488">
    <property type="entry name" value="PBP2_AmpR"/>
    <property type="match status" value="1"/>
</dbReference>
<dbReference type="InterPro" id="IPR000847">
    <property type="entry name" value="LysR_HTH_N"/>
</dbReference>
<keyword evidence="4" id="KW-0010">Activator</keyword>
<evidence type="ECO:0000259" key="6">
    <source>
        <dbReference type="PROSITE" id="PS50931"/>
    </source>
</evidence>
<evidence type="ECO:0000256" key="1">
    <source>
        <dbReference type="ARBA" id="ARBA00009437"/>
    </source>
</evidence>
<evidence type="ECO:0000256" key="3">
    <source>
        <dbReference type="ARBA" id="ARBA00023125"/>
    </source>
</evidence>
<comment type="similarity">
    <text evidence="1">Belongs to the LysR transcriptional regulatory family.</text>
</comment>
<dbReference type="InterPro" id="IPR036388">
    <property type="entry name" value="WH-like_DNA-bd_sf"/>
</dbReference>
<dbReference type="Gene3D" id="3.40.190.10">
    <property type="entry name" value="Periplasmic binding protein-like II"/>
    <property type="match status" value="2"/>
</dbReference>
<keyword evidence="3" id="KW-0238">DNA-binding</keyword>
<dbReference type="Pfam" id="PF03466">
    <property type="entry name" value="LysR_substrate"/>
    <property type="match status" value="1"/>
</dbReference>
<sequence>MVRPFLPLNALRAFEASARHLSFTRAAIELNVTQAAVSHQVKALEQQLNVMLFKRLPRGLMLTREGEWLLPAVSRSFDSIALTMEHFREGAFREPLHVGVVGTFATGWLLPRLPGFVNSHPRIDLRLSTHNNRVDIAAEGLDYAVKFGSGAWQGLDATPLFEAPLSPLCTPELARALSQPADVLAHILLRSYRADEWPQWLREAGVGHPVFIRNSIMFDSSIGMIEAARQGAGIALAPPAMFTRVLARGELVQPFSPGLSTGQYWLVKLQSRQDSPAMLVFSQWLLQQIADQPGL</sequence>
<reference evidence="8" key="1">
    <citation type="submission" date="2017-06" db="EMBL/GenBank/DDBJ databases">
        <title>Whole genome sequence of Laribacter hongkongensis LHGZ1.</title>
        <authorList>
            <person name="Chen D."/>
            <person name="Wu H."/>
            <person name="Chen J."/>
        </authorList>
    </citation>
    <scope>NUCLEOTIDE SEQUENCE [LARGE SCALE GENOMIC DNA]</scope>
    <source>
        <strain evidence="8">LHGZ1</strain>
    </source>
</reference>
<dbReference type="InterPro" id="IPR005119">
    <property type="entry name" value="LysR_subst-bd"/>
</dbReference>
<dbReference type="AlphaFoldDB" id="A0A248LNL9"/>
<dbReference type="InterPro" id="IPR058163">
    <property type="entry name" value="LysR-type_TF_proteobact-type"/>
</dbReference>
<evidence type="ECO:0000256" key="2">
    <source>
        <dbReference type="ARBA" id="ARBA00023015"/>
    </source>
</evidence>
<dbReference type="RefSeq" id="WP_088861670.1">
    <property type="nucleotide sequence ID" value="NZ_CP022115.1"/>
</dbReference>
<dbReference type="GO" id="GO:0006351">
    <property type="term" value="P:DNA-templated transcription"/>
    <property type="evidence" value="ECO:0007669"/>
    <property type="project" value="TreeGrafter"/>
</dbReference>
<dbReference type="Proteomes" id="UP000197424">
    <property type="component" value="Chromosome"/>
</dbReference>
<keyword evidence="5" id="KW-0804">Transcription</keyword>
<dbReference type="PANTHER" id="PTHR30537">
    <property type="entry name" value="HTH-TYPE TRANSCRIPTIONAL REGULATOR"/>
    <property type="match status" value="1"/>
</dbReference>
<dbReference type="PRINTS" id="PR00039">
    <property type="entry name" value="HTHLYSR"/>
</dbReference>
<dbReference type="GO" id="GO:0043565">
    <property type="term" value="F:sequence-specific DNA binding"/>
    <property type="evidence" value="ECO:0007669"/>
    <property type="project" value="TreeGrafter"/>
</dbReference>
<keyword evidence="2" id="KW-0805">Transcription regulation</keyword>
<dbReference type="Pfam" id="PF00126">
    <property type="entry name" value="HTH_1"/>
    <property type="match status" value="1"/>
</dbReference>
<dbReference type="GO" id="GO:0003700">
    <property type="term" value="F:DNA-binding transcription factor activity"/>
    <property type="evidence" value="ECO:0007669"/>
    <property type="project" value="InterPro"/>
</dbReference>
<dbReference type="PANTHER" id="PTHR30537:SF70">
    <property type="entry name" value="HTH-TYPE TRANSCRIPTIONAL ACTIVATOR AMPR"/>
    <property type="match status" value="1"/>
</dbReference>
<feature type="domain" description="HTH lysR-type" evidence="6">
    <location>
        <begin position="6"/>
        <end position="63"/>
    </location>
</feature>
<gene>
    <name evidence="7" type="primary">ampR</name>
    <name evidence="7" type="ORF">LHGZ1_3213</name>
</gene>
<dbReference type="InterPro" id="IPR036390">
    <property type="entry name" value="WH_DNA-bd_sf"/>
</dbReference>
<accession>A0A248LNL9</accession>
<dbReference type="PROSITE" id="PS50931">
    <property type="entry name" value="HTH_LYSR"/>
    <property type="match status" value="1"/>
</dbReference>
<dbReference type="Gene3D" id="1.10.10.10">
    <property type="entry name" value="Winged helix-like DNA-binding domain superfamily/Winged helix DNA-binding domain"/>
    <property type="match status" value="1"/>
</dbReference>
<evidence type="ECO:0000313" key="7">
    <source>
        <dbReference type="EMBL" id="ASJ26044.1"/>
    </source>
</evidence>
<dbReference type="OrthoDB" id="9124618at2"/>
<name>A0A248LNL9_9NEIS</name>
<organism evidence="7 8">
    <name type="scientific">Laribacter hongkongensis</name>
    <dbReference type="NCBI Taxonomy" id="168471"/>
    <lineage>
        <taxon>Bacteria</taxon>
        <taxon>Pseudomonadati</taxon>
        <taxon>Pseudomonadota</taxon>
        <taxon>Betaproteobacteria</taxon>
        <taxon>Neisseriales</taxon>
        <taxon>Aquaspirillaceae</taxon>
        <taxon>Laribacter</taxon>
    </lineage>
</organism>
<evidence type="ECO:0000313" key="8">
    <source>
        <dbReference type="Proteomes" id="UP000197424"/>
    </source>
</evidence>
<dbReference type="EMBL" id="CP022115">
    <property type="protein sequence ID" value="ASJ26044.1"/>
    <property type="molecule type" value="Genomic_DNA"/>
</dbReference>
<dbReference type="FunFam" id="1.10.10.10:FF:000038">
    <property type="entry name" value="Glycine cleavage system transcriptional activator"/>
    <property type="match status" value="1"/>
</dbReference>
<evidence type="ECO:0000256" key="4">
    <source>
        <dbReference type="ARBA" id="ARBA00023159"/>
    </source>
</evidence>